<evidence type="ECO:0000256" key="7">
    <source>
        <dbReference type="ARBA" id="ARBA00023136"/>
    </source>
</evidence>
<dbReference type="InterPro" id="IPR000109">
    <property type="entry name" value="POT_fam"/>
</dbReference>
<keyword evidence="4" id="KW-1003">Cell membrane</keyword>
<feature type="transmembrane region" description="Helical" evidence="9">
    <location>
        <begin position="183"/>
        <end position="203"/>
    </location>
</feature>
<feature type="transmembrane region" description="Helical" evidence="9">
    <location>
        <begin position="35"/>
        <end position="52"/>
    </location>
</feature>
<name>A0A137YTX0_9ACTN</name>
<dbReference type="PROSITE" id="PS01023">
    <property type="entry name" value="PTR2_2"/>
    <property type="match status" value="1"/>
</dbReference>
<feature type="transmembrane region" description="Helical" evidence="9">
    <location>
        <begin position="227"/>
        <end position="249"/>
    </location>
</feature>
<keyword evidence="12" id="KW-1185">Reference proteome</keyword>
<evidence type="ECO:0000256" key="1">
    <source>
        <dbReference type="ARBA" id="ARBA00004651"/>
    </source>
</evidence>
<dbReference type="EMBL" id="LSRE01000049">
    <property type="protein sequence ID" value="KXO89444.1"/>
    <property type="molecule type" value="Genomic_DNA"/>
</dbReference>
<gene>
    <name evidence="11" type="ORF">AXK61_08300</name>
</gene>
<feature type="transmembrane region" description="Helical" evidence="9">
    <location>
        <begin position="387"/>
        <end position="407"/>
    </location>
</feature>
<dbReference type="PANTHER" id="PTHR23517:SF15">
    <property type="entry name" value="PROTON-DEPENDENT OLIGOPEPTIDE FAMILY TRANSPORT PROTEIN"/>
    <property type="match status" value="1"/>
</dbReference>
<dbReference type="InterPro" id="IPR036259">
    <property type="entry name" value="MFS_trans_sf"/>
</dbReference>
<comment type="similarity">
    <text evidence="2 8">Belongs to the major facilitator superfamily. Proton-dependent oligopeptide transporter (POT/PTR) (TC 2.A.17) family.</text>
</comment>
<dbReference type="InterPro" id="IPR005279">
    <property type="entry name" value="Dipep/tripep_permease"/>
</dbReference>
<feature type="domain" description="Major facilitator superfamily (MFS) profile" evidence="10">
    <location>
        <begin position="25"/>
        <end position="480"/>
    </location>
</feature>
<evidence type="ECO:0000259" key="10">
    <source>
        <dbReference type="PROSITE" id="PS50850"/>
    </source>
</evidence>
<evidence type="ECO:0000256" key="5">
    <source>
        <dbReference type="ARBA" id="ARBA00022692"/>
    </source>
</evidence>
<dbReference type="Gene3D" id="1.20.1250.20">
    <property type="entry name" value="MFS general substrate transporter like domains"/>
    <property type="match status" value="1"/>
</dbReference>
<keyword evidence="5 8" id="KW-0812">Transmembrane</keyword>
<evidence type="ECO:0000313" key="11">
    <source>
        <dbReference type="EMBL" id="KXO89444.1"/>
    </source>
</evidence>
<dbReference type="InterPro" id="IPR018456">
    <property type="entry name" value="PTR2_symporter_CS"/>
</dbReference>
<organism evidence="11 12">
    <name type="scientific">Tsukamurella pseudospumae</name>
    <dbReference type="NCBI Taxonomy" id="239498"/>
    <lineage>
        <taxon>Bacteria</taxon>
        <taxon>Bacillati</taxon>
        <taxon>Actinomycetota</taxon>
        <taxon>Actinomycetes</taxon>
        <taxon>Mycobacteriales</taxon>
        <taxon>Tsukamurellaceae</taxon>
        <taxon>Tsukamurella</taxon>
    </lineage>
</organism>
<dbReference type="SUPFAM" id="SSF103473">
    <property type="entry name" value="MFS general substrate transporter"/>
    <property type="match status" value="1"/>
</dbReference>
<evidence type="ECO:0000256" key="3">
    <source>
        <dbReference type="ARBA" id="ARBA00022448"/>
    </source>
</evidence>
<dbReference type="CDD" id="cd17346">
    <property type="entry name" value="MFS_DtpA_like"/>
    <property type="match status" value="1"/>
</dbReference>
<dbReference type="PROSITE" id="PS50850">
    <property type="entry name" value="MFS"/>
    <property type="match status" value="1"/>
</dbReference>
<proteinExistence type="inferred from homology"/>
<reference evidence="11 12" key="1">
    <citation type="submission" date="2016-02" db="EMBL/GenBank/DDBJ databases">
        <authorList>
            <person name="Teng J.L."/>
            <person name="Tang Y."/>
            <person name="Huang Y."/>
            <person name="Guo F."/>
            <person name="Wei W."/>
            <person name="Chen J.H."/>
            <person name="Wong S.Y."/>
            <person name="Lau S.K."/>
            <person name="Woo P.C."/>
        </authorList>
    </citation>
    <scope>NUCLEOTIDE SEQUENCE [LARGE SCALE GENOMIC DNA]</scope>
    <source>
        <strain evidence="11 12">JCM 13375</strain>
    </source>
</reference>
<dbReference type="RefSeq" id="WP_068746836.1">
    <property type="nucleotide sequence ID" value="NZ_LSRE01000049.1"/>
</dbReference>
<feature type="transmembrane region" description="Helical" evidence="9">
    <location>
        <begin position="455"/>
        <end position="475"/>
    </location>
</feature>
<comment type="subcellular location">
    <subcellularLocation>
        <location evidence="1">Cell membrane</location>
        <topology evidence="1">Multi-pass membrane protein</topology>
    </subcellularLocation>
    <subcellularLocation>
        <location evidence="8">Membrane</location>
        <topology evidence="8">Multi-pass membrane protein</topology>
    </subcellularLocation>
</comment>
<evidence type="ECO:0000313" key="12">
    <source>
        <dbReference type="Proteomes" id="UP000070409"/>
    </source>
</evidence>
<evidence type="ECO:0000256" key="8">
    <source>
        <dbReference type="RuleBase" id="RU003755"/>
    </source>
</evidence>
<feature type="transmembrane region" description="Helical" evidence="9">
    <location>
        <begin position="255"/>
        <end position="275"/>
    </location>
</feature>
<evidence type="ECO:0000256" key="4">
    <source>
        <dbReference type="ARBA" id="ARBA00022475"/>
    </source>
</evidence>
<feature type="transmembrane region" description="Helical" evidence="9">
    <location>
        <begin position="428"/>
        <end position="449"/>
    </location>
</feature>
<dbReference type="PANTHER" id="PTHR23517">
    <property type="entry name" value="RESISTANCE PROTEIN MDTM, PUTATIVE-RELATED-RELATED"/>
    <property type="match status" value="1"/>
</dbReference>
<keyword evidence="3 8" id="KW-0813">Transport</keyword>
<accession>A0A137YTX0</accession>
<evidence type="ECO:0000256" key="2">
    <source>
        <dbReference type="ARBA" id="ARBA00005982"/>
    </source>
</evidence>
<dbReference type="InterPro" id="IPR050171">
    <property type="entry name" value="MFS_Transporters"/>
</dbReference>
<evidence type="ECO:0000256" key="6">
    <source>
        <dbReference type="ARBA" id="ARBA00022989"/>
    </source>
</evidence>
<dbReference type="Proteomes" id="UP000070409">
    <property type="component" value="Unassembled WGS sequence"/>
</dbReference>
<feature type="transmembrane region" description="Helical" evidence="9">
    <location>
        <begin position="287"/>
        <end position="313"/>
    </location>
</feature>
<protein>
    <submittedName>
        <fullName evidence="11">MFS transporter</fullName>
    </submittedName>
</protein>
<evidence type="ECO:0000256" key="9">
    <source>
        <dbReference type="SAM" id="Phobius"/>
    </source>
</evidence>
<feature type="transmembrane region" description="Helical" evidence="9">
    <location>
        <begin position="362"/>
        <end position="381"/>
    </location>
</feature>
<dbReference type="NCBIfam" id="TIGR00924">
    <property type="entry name" value="yjdL_sub1_fam"/>
    <property type="match status" value="1"/>
</dbReference>
<feature type="transmembrane region" description="Helical" evidence="9">
    <location>
        <begin position="158"/>
        <end position="177"/>
    </location>
</feature>
<dbReference type="Pfam" id="PF00854">
    <property type="entry name" value="PTR2"/>
    <property type="match status" value="1"/>
</dbReference>
<comment type="caution">
    <text evidence="11">The sequence shown here is derived from an EMBL/GenBank/DDBJ whole genome shotgun (WGS) entry which is preliminary data.</text>
</comment>
<feature type="transmembrane region" description="Helical" evidence="9">
    <location>
        <begin position="97"/>
        <end position="130"/>
    </location>
</feature>
<sequence length="487" mass="51680">MSNPHTPVGYKPDTRFFGHPLPLVNLFGVEMWERFSFYGMQAILAYYLYYSASQGGLGFDKPTSLGIVGAYGGFVYLSTVAGAWISDRLLGAERALFYSACLVMAGHIALAVIPGAAGVGIGLVLVALGAGGVKGNATKVVGDLYEAGDTRRDAGFSLYYMGVNLGAFIGPLLTGYLQDTQGFHWGFGLAAVGMALGLFQYSLTRRMLPPISQTVPNPASRSEIQRVAMGTATVLAVVFVLIVTGVITAGNLVDVVILAVAAVSLAYFVFLLRSSRVDGAERNGVRAFIPLFLSQAAFWALFQQMFTFVAVYADERLDRSIGGWEFPASWVQSVDPVYILIFAPVFAALWTKLGPRQPSTPIKFAIGTVGIGVAFLAFLLMPAGTNTAPLIGLLGIMLIFALAELCISPVGLSVSTKLAPRAFSTQMVALNYLSISLGTALAGRLATFYDQDDEAPYFLILGGTAIAIGLIVVALSPMIKRLAPTVA</sequence>
<dbReference type="InterPro" id="IPR020846">
    <property type="entry name" value="MFS_dom"/>
</dbReference>
<keyword evidence="7 9" id="KW-0472">Membrane</keyword>
<keyword evidence="6 9" id="KW-1133">Transmembrane helix</keyword>
<feature type="transmembrane region" description="Helical" evidence="9">
    <location>
        <begin position="333"/>
        <end position="350"/>
    </location>
</feature>
<feature type="transmembrane region" description="Helical" evidence="9">
    <location>
        <begin position="64"/>
        <end position="85"/>
    </location>
</feature>